<comment type="caution">
    <text evidence="1">The sequence shown here is derived from an EMBL/GenBank/DDBJ whole genome shotgun (WGS) entry which is preliminary data.</text>
</comment>
<protein>
    <submittedName>
        <fullName evidence="1">Uncharacterized protein</fullName>
    </submittedName>
</protein>
<dbReference type="RefSeq" id="WP_165587676.1">
    <property type="nucleotide sequence ID" value="NZ_JTJC03000003.1"/>
</dbReference>
<gene>
    <name evidence="1" type="ORF">QH73_0011970</name>
</gene>
<evidence type="ECO:0000313" key="2">
    <source>
        <dbReference type="Proteomes" id="UP000031532"/>
    </source>
</evidence>
<keyword evidence="2" id="KW-1185">Reference proteome</keyword>
<reference evidence="1 2" key="1">
    <citation type="journal article" date="2015" name="Genome Announc.">
        <title>Draft Genome Sequence of the Terrestrial Cyanobacterium Scytonema millei VB511283, Isolated from Eastern India.</title>
        <authorList>
            <person name="Sen D."/>
            <person name="Chandrababunaidu M.M."/>
            <person name="Singh D."/>
            <person name="Sanghi N."/>
            <person name="Ghorai A."/>
            <person name="Mishra G.P."/>
            <person name="Madduluri M."/>
            <person name="Adhikary S.P."/>
            <person name="Tripathy S."/>
        </authorList>
    </citation>
    <scope>NUCLEOTIDE SEQUENCE [LARGE SCALE GENOMIC DNA]</scope>
    <source>
        <strain evidence="1 2">VB511283</strain>
    </source>
</reference>
<evidence type="ECO:0000313" key="1">
    <source>
        <dbReference type="EMBL" id="NHC35367.1"/>
    </source>
</evidence>
<accession>A0A9X5E7E3</accession>
<sequence length="87" mass="9594">MTLVGDATIDEFHLSSSWFYLFEAYSVLMLGCFGDSCNDLKVTTNPDKIHRRSQTCVATTAAWTCRFSRASKGSGMIQLSVSFQLAA</sequence>
<dbReference type="EMBL" id="JTJC03000003">
    <property type="protein sequence ID" value="NHC35367.1"/>
    <property type="molecule type" value="Genomic_DNA"/>
</dbReference>
<name>A0A9X5E7E3_9CYAN</name>
<organism evidence="1 2">
    <name type="scientific">Scytonema millei VB511283</name>
    <dbReference type="NCBI Taxonomy" id="1245923"/>
    <lineage>
        <taxon>Bacteria</taxon>
        <taxon>Bacillati</taxon>
        <taxon>Cyanobacteriota</taxon>
        <taxon>Cyanophyceae</taxon>
        <taxon>Nostocales</taxon>
        <taxon>Scytonemataceae</taxon>
        <taxon>Scytonema</taxon>
    </lineage>
</organism>
<dbReference type="Proteomes" id="UP000031532">
    <property type="component" value="Unassembled WGS sequence"/>
</dbReference>
<proteinExistence type="predicted"/>
<dbReference type="AlphaFoldDB" id="A0A9X5E7E3"/>